<dbReference type="SUPFAM" id="SSF103473">
    <property type="entry name" value="MFS general substrate transporter"/>
    <property type="match status" value="1"/>
</dbReference>
<dbReference type="OrthoDB" id="2989542at2"/>
<proteinExistence type="predicted"/>
<dbReference type="AlphaFoldDB" id="A0A0R1X9L2"/>
<comment type="subcellular location">
    <subcellularLocation>
        <location evidence="1">Cell membrane</location>
        <topology evidence="1">Multi-pass membrane protein</topology>
    </subcellularLocation>
</comment>
<feature type="transmembrane region" description="Helical" evidence="6">
    <location>
        <begin position="354"/>
        <end position="378"/>
    </location>
</feature>
<dbReference type="Gene3D" id="1.20.1250.20">
    <property type="entry name" value="MFS general substrate transporter like domains"/>
    <property type="match status" value="1"/>
</dbReference>
<dbReference type="InterPro" id="IPR011701">
    <property type="entry name" value="MFS"/>
</dbReference>
<dbReference type="GO" id="GO:0005886">
    <property type="term" value="C:plasma membrane"/>
    <property type="evidence" value="ECO:0007669"/>
    <property type="project" value="UniProtKB-SubCell"/>
</dbReference>
<feature type="transmembrane region" description="Helical" evidence="6">
    <location>
        <begin position="316"/>
        <end position="333"/>
    </location>
</feature>
<organism evidence="7 8">
    <name type="scientific">Schleiferilactobacillus harbinensis DSM 16991</name>
    <dbReference type="NCBI Taxonomy" id="1122147"/>
    <lineage>
        <taxon>Bacteria</taxon>
        <taxon>Bacillati</taxon>
        <taxon>Bacillota</taxon>
        <taxon>Bacilli</taxon>
        <taxon>Lactobacillales</taxon>
        <taxon>Lactobacillaceae</taxon>
        <taxon>Schleiferilactobacillus</taxon>
    </lineage>
</organism>
<feature type="transmembrane region" description="Helical" evidence="6">
    <location>
        <begin position="12"/>
        <end position="37"/>
    </location>
</feature>
<keyword evidence="5 6" id="KW-0472">Membrane</keyword>
<comment type="caution">
    <text evidence="7">The sequence shown here is derived from an EMBL/GenBank/DDBJ whole genome shotgun (WGS) entry which is preliminary data.</text>
</comment>
<evidence type="ECO:0000256" key="3">
    <source>
        <dbReference type="ARBA" id="ARBA00022692"/>
    </source>
</evidence>
<evidence type="ECO:0000256" key="6">
    <source>
        <dbReference type="SAM" id="Phobius"/>
    </source>
</evidence>
<protein>
    <submittedName>
        <fullName evidence="7">Major facilitator superfamily permease</fullName>
    </submittedName>
</protein>
<name>A0A0R1X9L2_9LACO</name>
<accession>A0A0R1X9L2</accession>
<feature type="transmembrane region" description="Helical" evidence="6">
    <location>
        <begin position="264"/>
        <end position="285"/>
    </location>
</feature>
<feature type="transmembrane region" description="Helical" evidence="6">
    <location>
        <begin position="226"/>
        <end position="244"/>
    </location>
</feature>
<evidence type="ECO:0000313" key="8">
    <source>
        <dbReference type="Proteomes" id="UP000050949"/>
    </source>
</evidence>
<dbReference type="InterPro" id="IPR036259">
    <property type="entry name" value="MFS_trans_sf"/>
</dbReference>
<dbReference type="eggNOG" id="ENOG502ZBIK">
    <property type="taxonomic scope" value="Bacteria"/>
</dbReference>
<keyword evidence="2" id="KW-1003">Cell membrane</keyword>
<dbReference type="PANTHER" id="PTHR23513">
    <property type="entry name" value="INTEGRAL MEMBRANE EFFLUX PROTEIN-RELATED"/>
    <property type="match status" value="1"/>
</dbReference>
<dbReference type="PATRIC" id="fig|1122147.4.peg.1395"/>
<feature type="transmembrane region" description="Helical" evidence="6">
    <location>
        <begin position="292"/>
        <end position="310"/>
    </location>
</feature>
<evidence type="ECO:0000256" key="2">
    <source>
        <dbReference type="ARBA" id="ARBA00022475"/>
    </source>
</evidence>
<dbReference type="GO" id="GO:0022857">
    <property type="term" value="F:transmembrane transporter activity"/>
    <property type="evidence" value="ECO:0007669"/>
    <property type="project" value="InterPro"/>
</dbReference>
<dbReference type="Pfam" id="PF07690">
    <property type="entry name" value="MFS_1"/>
    <property type="match status" value="1"/>
</dbReference>
<evidence type="ECO:0000256" key="5">
    <source>
        <dbReference type="ARBA" id="ARBA00023136"/>
    </source>
</evidence>
<dbReference type="PANTHER" id="PTHR23513:SF6">
    <property type="entry name" value="MAJOR FACILITATOR SUPERFAMILY ASSOCIATED DOMAIN-CONTAINING PROTEIN"/>
    <property type="match status" value="1"/>
</dbReference>
<evidence type="ECO:0000313" key="7">
    <source>
        <dbReference type="EMBL" id="KRM24763.1"/>
    </source>
</evidence>
<gene>
    <name evidence="7" type="ORF">FC91_GL001344</name>
</gene>
<keyword evidence="3 6" id="KW-0812">Transmembrane</keyword>
<dbReference type="Proteomes" id="UP000050949">
    <property type="component" value="Unassembled WGS sequence"/>
</dbReference>
<feature type="transmembrane region" description="Helical" evidence="6">
    <location>
        <begin position="43"/>
        <end position="65"/>
    </location>
</feature>
<feature type="transmembrane region" description="Helical" evidence="6">
    <location>
        <begin position="170"/>
        <end position="189"/>
    </location>
</feature>
<reference evidence="7 8" key="1">
    <citation type="journal article" date="2015" name="Genome Announc.">
        <title>Expanding the biotechnology potential of lactobacilli through comparative genomics of 213 strains and associated genera.</title>
        <authorList>
            <person name="Sun Z."/>
            <person name="Harris H.M."/>
            <person name="McCann A."/>
            <person name="Guo C."/>
            <person name="Argimon S."/>
            <person name="Zhang W."/>
            <person name="Yang X."/>
            <person name="Jeffery I.B."/>
            <person name="Cooney J.C."/>
            <person name="Kagawa T.F."/>
            <person name="Liu W."/>
            <person name="Song Y."/>
            <person name="Salvetti E."/>
            <person name="Wrobel A."/>
            <person name="Rasinkangas P."/>
            <person name="Parkhill J."/>
            <person name="Rea M.C."/>
            <person name="O'Sullivan O."/>
            <person name="Ritari J."/>
            <person name="Douillard F.P."/>
            <person name="Paul Ross R."/>
            <person name="Yang R."/>
            <person name="Briner A.E."/>
            <person name="Felis G.E."/>
            <person name="de Vos W.M."/>
            <person name="Barrangou R."/>
            <person name="Klaenhammer T.R."/>
            <person name="Caufield P.W."/>
            <person name="Cui Y."/>
            <person name="Zhang H."/>
            <person name="O'Toole P.W."/>
        </authorList>
    </citation>
    <scope>NUCLEOTIDE SEQUENCE [LARGE SCALE GENOMIC DNA]</scope>
    <source>
        <strain evidence="7 8">DSM 16991</strain>
    </source>
</reference>
<feature type="transmembrane region" description="Helical" evidence="6">
    <location>
        <begin position="384"/>
        <end position="405"/>
    </location>
</feature>
<sequence length="420" mass="45160">MHEYRINRGYRALINASLLNGIGNALYNIVFVIYASTLPFKTLAVSLASFATLIPTLLMLVTGFWADRAAQKTGRMIIARVLQFGLFLLLALLIQQPGSLLIFLILLAINVVSDILGQYANSLELPIFRHLIADTELNSAMGFQSATQTTIALIFQGVGAWAIVLLQHNFALFGVINAVTFLAAALVIAQHRQLLRSAEPKPSTARAQTFHASWQVLRETVRTSPFIGLSLILAFLANGLATSIDGLQNVTLLRQPHYWLGNYGNTIALLSIVFSLGLIAGALFSQDFCQHLSMLTLISLVLLGAALLGVSFLLNWGIWAALVLNFAMAYLLGKINPRFSSIMLLTVDADHLGAAMGAMVTVVMLGAPLGQAVFLGIANAAGPALSWAIFALGSGLVSIVALIFSRRVSDPSLTMQPDTL</sequence>
<evidence type="ECO:0000256" key="4">
    <source>
        <dbReference type="ARBA" id="ARBA00022989"/>
    </source>
</evidence>
<dbReference type="EMBL" id="AZFW01000136">
    <property type="protein sequence ID" value="KRM24763.1"/>
    <property type="molecule type" value="Genomic_DNA"/>
</dbReference>
<evidence type="ECO:0000256" key="1">
    <source>
        <dbReference type="ARBA" id="ARBA00004651"/>
    </source>
</evidence>
<dbReference type="RefSeq" id="WP_027828536.1">
    <property type="nucleotide sequence ID" value="NZ_AUEH01000021.1"/>
</dbReference>
<keyword evidence="4 6" id="KW-1133">Transmembrane helix</keyword>